<sequence>MSIRSTLGFTRALINLTPSAKVIKKIADHHPHCAVCGKPEGSTDDLTLFFLPHAPFLYIKLEMSFTLASQISSLPSNPGTAEPRPPAHAIGQR</sequence>
<evidence type="ECO:0000313" key="2">
    <source>
        <dbReference type="EMBL" id="GBM54679.1"/>
    </source>
</evidence>
<name>A0A4Y2GPI0_ARAVE</name>
<comment type="caution">
    <text evidence="2">The sequence shown here is derived from an EMBL/GenBank/DDBJ whole genome shotgun (WGS) entry which is preliminary data.</text>
</comment>
<reference evidence="2 3" key="1">
    <citation type="journal article" date="2019" name="Sci. Rep.">
        <title>Orb-weaving spider Araneus ventricosus genome elucidates the spidroin gene catalogue.</title>
        <authorList>
            <person name="Kono N."/>
            <person name="Nakamura H."/>
            <person name="Ohtoshi R."/>
            <person name="Moran D.A.P."/>
            <person name="Shinohara A."/>
            <person name="Yoshida Y."/>
            <person name="Fujiwara M."/>
            <person name="Mori M."/>
            <person name="Tomita M."/>
            <person name="Arakawa K."/>
        </authorList>
    </citation>
    <scope>NUCLEOTIDE SEQUENCE [LARGE SCALE GENOMIC DNA]</scope>
</reference>
<gene>
    <name evidence="2" type="ORF">AVEN_121554_1</name>
</gene>
<feature type="region of interest" description="Disordered" evidence="1">
    <location>
        <begin position="73"/>
        <end position="93"/>
    </location>
</feature>
<dbReference type="AlphaFoldDB" id="A0A4Y2GPI0"/>
<dbReference type="Proteomes" id="UP000499080">
    <property type="component" value="Unassembled WGS sequence"/>
</dbReference>
<evidence type="ECO:0000256" key="1">
    <source>
        <dbReference type="SAM" id="MobiDB-lite"/>
    </source>
</evidence>
<protein>
    <submittedName>
        <fullName evidence="2">Uncharacterized protein</fullName>
    </submittedName>
</protein>
<evidence type="ECO:0000313" key="3">
    <source>
        <dbReference type="Proteomes" id="UP000499080"/>
    </source>
</evidence>
<keyword evidence="3" id="KW-1185">Reference proteome</keyword>
<dbReference type="EMBL" id="BGPR01001469">
    <property type="protein sequence ID" value="GBM54679.1"/>
    <property type="molecule type" value="Genomic_DNA"/>
</dbReference>
<accession>A0A4Y2GPI0</accession>
<proteinExistence type="predicted"/>
<organism evidence="2 3">
    <name type="scientific">Araneus ventricosus</name>
    <name type="common">Orbweaver spider</name>
    <name type="synonym">Epeira ventricosa</name>
    <dbReference type="NCBI Taxonomy" id="182803"/>
    <lineage>
        <taxon>Eukaryota</taxon>
        <taxon>Metazoa</taxon>
        <taxon>Ecdysozoa</taxon>
        <taxon>Arthropoda</taxon>
        <taxon>Chelicerata</taxon>
        <taxon>Arachnida</taxon>
        <taxon>Araneae</taxon>
        <taxon>Araneomorphae</taxon>
        <taxon>Entelegynae</taxon>
        <taxon>Araneoidea</taxon>
        <taxon>Araneidae</taxon>
        <taxon>Araneus</taxon>
    </lineage>
</organism>